<gene>
    <name evidence="2" type="ORF">A1O5_11162</name>
</gene>
<feature type="region of interest" description="Disordered" evidence="1">
    <location>
        <begin position="58"/>
        <end position="106"/>
    </location>
</feature>
<sequence length="520" mass="57728">MGYPKSRLRHALDVYHRAWQRSTSALRTKERHLRKDYQLRRVKPTSNFVQAVSWYEDDSSDEYNPSTAKRRRHAVRKTSKVKRAKHETKPAISTLTPAPHDRSSGAPVTLRLRSNAGRVLLGDLANKDCSTSYETKSYAEAAADTKGGVTKGGASCNSNHGQQHGALSDKTGLEIQDEEGDKVGAGTNRSGLRRNTDILAKIRGCTACQEANKRCSATCNGLPCKRCQTEGVECAEHGPEEPKGSQDVSDIVPANIHQNPYSPAQPSPIQIIRAAAVEIQQAQSVLAGASRDDPIILDSPRSSPEPVSQNEVFTIQTPWAHPINFKYLETSEQPCHFCHDFRYGIYGYGPISADVFQFPGETELREAGNGHQSRGKEATRMCVNCSLNRLYISRCRVHSMQRFAIRSDQVYYKYISQLIDEGYPQGPALKHGAYYSCSLCCQPAFWRCCADQRVDKYLRKVEDGKGRGCGLILCESCVAQVKADQGVLKRSTAQEVNGHDTRRADMEFLFAGSLLHKAWA</sequence>
<name>W9WKW5_9EURO</name>
<comment type="caution">
    <text evidence="2">The sequence shown here is derived from an EMBL/GenBank/DDBJ whole genome shotgun (WGS) entry which is preliminary data.</text>
</comment>
<keyword evidence="3" id="KW-1185">Reference proteome</keyword>
<dbReference type="AlphaFoldDB" id="W9WKW5"/>
<evidence type="ECO:0000256" key="1">
    <source>
        <dbReference type="SAM" id="MobiDB-lite"/>
    </source>
</evidence>
<proteinExistence type="predicted"/>
<feature type="compositionally biased region" description="Basic residues" evidence="1">
    <location>
        <begin position="68"/>
        <end position="86"/>
    </location>
</feature>
<dbReference type="HOGENOM" id="CLU_485737_0_0_1"/>
<evidence type="ECO:0000313" key="2">
    <source>
        <dbReference type="EMBL" id="EXJ65635.1"/>
    </source>
</evidence>
<dbReference type="OrthoDB" id="5303703at2759"/>
<protein>
    <recommendedName>
        <fullName evidence="4">Zn(2)-C6 fungal-type domain-containing protein</fullName>
    </recommendedName>
</protein>
<dbReference type="eggNOG" id="ENOG502SQIU">
    <property type="taxonomic scope" value="Eukaryota"/>
</dbReference>
<accession>W9WKW5</accession>
<evidence type="ECO:0000313" key="3">
    <source>
        <dbReference type="Proteomes" id="UP000019471"/>
    </source>
</evidence>
<organism evidence="2 3">
    <name type="scientific">Cladophialophora psammophila CBS 110553</name>
    <dbReference type="NCBI Taxonomy" id="1182543"/>
    <lineage>
        <taxon>Eukaryota</taxon>
        <taxon>Fungi</taxon>
        <taxon>Dikarya</taxon>
        <taxon>Ascomycota</taxon>
        <taxon>Pezizomycotina</taxon>
        <taxon>Eurotiomycetes</taxon>
        <taxon>Chaetothyriomycetidae</taxon>
        <taxon>Chaetothyriales</taxon>
        <taxon>Herpotrichiellaceae</taxon>
        <taxon>Cladophialophora</taxon>
    </lineage>
</organism>
<evidence type="ECO:0008006" key="4">
    <source>
        <dbReference type="Google" id="ProtNLM"/>
    </source>
</evidence>
<dbReference type="RefSeq" id="XP_007749925.1">
    <property type="nucleotide sequence ID" value="XM_007751735.1"/>
</dbReference>
<dbReference type="GeneID" id="19195852"/>
<dbReference type="STRING" id="1182543.W9WKW5"/>
<dbReference type="Proteomes" id="UP000019471">
    <property type="component" value="Unassembled WGS sequence"/>
</dbReference>
<dbReference type="EMBL" id="AMGX01000024">
    <property type="protein sequence ID" value="EXJ65635.1"/>
    <property type="molecule type" value="Genomic_DNA"/>
</dbReference>
<feature type="region of interest" description="Disordered" evidence="1">
    <location>
        <begin position="147"/>
        <end position="166"/>
    </location>
</feature>
<reference evidence="2 3" key="1">
    <citation type="submission" date="2013-03" db="EMBL/GenBank/DDBJ databases">
        <title>The Genome Sequence of Cladophialophora psammophila CBS 110553.</title>
        <authorList>
            <consortium name="The Broad Institute Genomics Platform"/>
            <person name="Cuomo C."/>
            <person name="de Hoog S."/>
            <person name="Gorbushina A."/>
            <person name="Walker B."/>
            <person name="Young S.K."/>
            <person name="Zeng Q."/>
            <person name="Gargeya S."/>
            <person name="Fitzgerald M."/>
            <person name="Haas B."/>
            <person name="Abouelleil A."/>
            <person name="Allen A.W."/>
            <person name="Alvarado L."/>
            <person name="Arachchi H.M."/>
            <person name="Berlin A.M."/>
            <person name="Chapman S.B."/>
            <person name="Gainer-Dewar J."/>
            <person name="Goldberg J."/>
            <person name="Griggs A."/>
            <person name="Gujja S."/>
            <person name="Hansen M."/>
            <person name="Howarth C."/>
            <person name="Imamovic A."/>
            <person name="Ireland A."/>
            <person name="Larimer J."/>
            <person name="McCowan C."/>
            <person name="Murphy C."/>
            <person name="Pearson M."/>
            <person name="Poon T.W."/>
            <person name="Priest M."/>
            <person name="Roberts A."/>
            <person name="Saif S."/>
            <person name="Shea T."/>
            <person name="Sisk P."/>
            <person name="Sykes S."/>
            <person name="Wortman J."/>
            <person name="Nusbaum C."/>
            <person name="Birren B."/>
        </authorList>
    </citation>
    <scope>NUCLEOTIDE SEQUENCE [LARGE SCALE GENOMIC DNA]</scope>
    <source>
        <strain evidence="2 3">CBS 110553</strain>
    </source>
</reference>